<keyword evidence="8" id="KW-0969">Cilium</keyword>
<keyword evidence="8" id="KW-0966">Cell projection</keyword>
<dbReference type="Pfam" id="PF07195">
    <property type="entry name" value="FliD_C"/>
    <property type="match status" value="1"/>
</dbReference>
<comment type="subunit">
    <text evidence="2 5">Homopentamer.</text>
</comment>
<protein>
    <recommendedName>
        <fullName evidence="5">Flagellar hook-associated protein 2</fullName>
        <shortName evidence="5">HAP2</shortName>
    </recommendedName>
    <alternativeName>
        <fullName evidence="5">Flagellar cap protein</fullName>
    </alternativeName>
</protein>
<keyword evidence="4 5" id="KW-0975">Bacterial flagellum</keyword>
<proteinExistence type="inferred from homology"/>
<comment type="caution">
    <text evidence="8">The sequence shown here is derived from an EMBL/GenBank/DDBJ whole genome shotgun (WGS) entry which is preliminary data.</text>
</comment>
<evidence type="ECO:0000256" key="4">
    <source>
        <dbReference type="ARBA" id="ARBA00023143"/>
    </source>
</evidence>
<keyword evidence="8" id="KW-0282">Flagellum</keyword>
<dbReference type="GO" id="GO:0005576">
    <property type="term" value="C:extracellular region"/>
    <property type="evidence" value="ECO:0007669"/>
    <property type="project" value="UniProtKB-SubCell"/>
</dbReference>
<evidence type="ECO:0000313" key="9">
    <source>
        <dbReference type="Proteomes" id="UP000215301"/>
    </source>
</evidence>
<dbReference type="Pfam" id="PF02465">
    <property type="entry name" value="FliD_N"/>
    <property type="match status" value="1"/>
</dbReference>
<accession>A0A231VM31</accession>
<feature type="domain" description="Flagellar hook-associated protein 2 C-terminal" evidence="7">
    <location>
        <begin position="234"/>
        <end position="501"/>
    </location>
</feature>
<keyword evidence="3" id="KW-0175">Coiled coil</keyword>
<comment type="similarity">
    <text evidence="1 5">Belongs to the FliD family.</text>
</comment>
<keyword evidence="5" id="KW-0964">Secreted</keyword>
<dbReference type="Proteomes" id="UP000215301">
    <property type="component" value="Unassembled WGS sequence"/>
</dbReference>
<dbReference type="PANTHER" id="PTHR30288:SF0">
    <property type="entry name" value="FLAGELLAR HOOK-ASSOCIATED PROTEIN 2"/>
    <property type="match status" value="1"/>
</dbReference>
<name>A0A231VM31_THETR</name>
<evidence type="ECO:0000256" key="3">
    <source>
        <dbReference type="ARBA" id="ARBA00023054"/>
    </source>
</evidence>
<dbReference type="AlphaFoldDB" id="A0A231VM31"/>
<dbReference type="RefSeq" id="WP_094044255.1">
    <property type="nucleotide sequence ID" value="NZ_NKHD01000010.1"/>
</dbReference>
<evidence type="ECO:0000313" key="8">
    <source>
        <dbReference type="EMBL" id="OXT08756.1"/>
    </source>
</evidence>
<dbReference type="GO" id="GO:0009421">
    <property type="term" value="C:bacterial-type flagellum filament cap"/>
    <property type="evidence" value="ECO:0007669"/>
    <property type="project" value="InterPro"/>
</dbReference>
<dbReference type="GO" id="GO:0007155">
    <property type="term" value="P:cell adhesion"/>
    <property type="evidence" value="ECO:0007669"/>
    <property type="project" value="InterPro"/>
</dbReference>
<evidence type="ECO:0000256" key="5">
    <source>
        <dbReference type="RuleBase" id="RU362066"/>
    </source>
</evidence>
<evidence type="ECO:0000259" key="6">
    <source>
        <dbReference type="Pfam" id="PF02465"/>
    </source>
</evidence>
<dbReference type="EMBL" id="NKHD01000010">
    <property type="protein sequence ID" value="OXT08756.1"/>
    <property type="molecule type" value="Genomic_DNA"/>
</dbReference>
<organism evidence="8 9">
    <name type="scientific">Thermoanaerobacterium thermosaccharolyticum</name>
    <name type="common">Clostridium thermosaccharolyticum</name>
    <dbReference type="NCBI Taxonomy" id="1517"/>
    <lineage>
        <taxon>Bacteria</taxon>
        <taxon>Bacillati</taxon>
        <taxon>Bacillota</taxon>
        <taxon>Clostridia</taxon>
        <taxon>Thermoanaerobacterales</taxon>
        <taxon>Thermoanaerobacteraceae</taxon>
        <taxon>Thermoanaerobacterium</taxon>
    </lineage>
</organism>
<comment type="function">
    <text evidence="5">Required for morphogenesis and for the elongation of the flagellar filament by facilitating polymerization of the flagellin monomers at the tip of growing filament. Forms a capping structure, which prevents flagellin subunits (transported through the central channel of the flagellum) from leaking out without polymerization at the distal end.</text>
</comment>
<dbReference type="InterPro" id="IPR003481">
    <property type="entry name" value="FliD_N"/>
</dbReference>
<feature type="domain" description="Flagellar hook-associated protein 2 N-terminal" evidence="6">
    <location>
        <begin position="22"/>
        <end position="118"/>
    </location>
</feature>
<dbReference type="GO" id="GO:0009424">
    <property type="term" value="C:bacterial-type flagellum hook"/>
    <property type="evidence" value="ECO:0007669"/>
    <property type="project" value="UniProtKB-UniRule"/>
</dbReference>
<sequence>MDPISLQNSTTSNLLRISGLASGIDTDSIVKQLMTAASQPLYELEQQKQWLQWQQEDLQDINTKLLSLRDNTLFKMKLQGTYLAKTVSSNTSIATATAGVNAVNGTYILNVNQLATAATSASDSALNAYTTNSDGSITYNSLILAGTTCTINLNGKQITLGSSDKDWTINDIVSAINKANAGVNATYDTTTDRLFLITNSTGSNAKIDFSGTTDSNALNFLTNTLKLNTSTVTGTDASFSFNGVNITTSSNNVTVAGININLTGVGQTNLSVTTDVDTIYNSIKSFVDAYNDVITQINSKLTEERYYDYKPLTDAQKEQMKDSDITLWEQKARSGDLNGNSTLTSIYYSMRNAISGTVTASDGTKMTLSSIGITTGQWYEGGKLYIDDTKLKDAIQNNPQQVMDLFTKITESTTDVNATPGSSKDDGIAARLYYIVNNGINSITQEAGGGQYQLYDNSFLGQQINDLNQRMSDMQDHLNTLEQQYYNQFTQLEIYMAQMNSQSQWLSQQVSSSG</sequence>
<dbReference type="InterPro" id="IPR010809">
    <property type="entry name" value="FliD_C"/>
</dbReference>
<evidence type="ECO:0000256" key="2">
    <source>
        <dbReference type="ARBA" id="ARBA00011255"/>
    </source>
</evidence>
<dbReference type="GO" id="GO:0071973">
    <property type="term" value="P:bacterial-type flagellum-dependent cell motility"/>
    <property type="evidence" value="ECO:0007669"/>
    <property type="project" value="TreeGrafter"/>
</dbReference>
<dbReference type="PANTHER" id="PTHR30288">
    <property type="entry name" value="FLAGELLAR CAP/ASSEMBLY PROTEIN FLID"/>
    <property type="match status" value="1"/>
</dbReference>
<evidence type="ECO:0000259" key="7">
    <source>
        <dbReference type="Pfam" id="PF07195"/>
    </source>
</evidence>
<comment type="subcellular location">
    <subcellularLocation>
        <location evidence="5">Secreted</location>
    </subcellularLocation>
    <subcellularLocation>
        <location evidence="5">Bacterial flagellum</location>
    </subcellularLocation>
</comment>
<dbReference type="InterPro" id="IPR040026">
    <property type="entry name" value="FliD"/>
</dbReference>
<evidence type="ECO:0000256" key="1">
    <source>
        <dbReference type="ARBA" id="ARBA00009764"/>
    </source>
</evidence>
<gene>
    <name evidence="8" type="ORF">CE561_04035</name>
</gene>
<reference evidence="8 9" key="1">
    <citation type="submission" date="2017-06" db="EMBL/GenBank/DDBJ databases">
        <title>Isolation and characterization of a thermophilic and butanogenic Thermoanaerobacterium thermosaccharolyticum M5 capable of efficient degradation of hemicellulose.</title>
        <authorList>
            <person name="Xin F."/>
            <person name="Jiang Y."/>
        </authorList>
    </citation>
    <scope>NUCLEOTIDE SEQUENCE [LARGE SCALE GENOMIC DNA]</scope>
    <source>
        <strain evidence="8 9">M5</strain>
    </source>
</reference>